<sequence length="228" mass="24676">MVAMYGFIAIALVLSGSTEALFFGSSGCCQEQPSCGCAPPPACPAPQVQYIQAPAPPPPPPAYVQPIAAPCRPRYIVVRPLPEPVNVGYVPIQEGYAQAGQQLPQAPIEVQQPQQYNQGAVEVPQQIAQPIENAEQAGYKALASKTVTLDARCNSIELRKVLENEITPGSANESKRRVHTVANMQFTTPNKSIDVICAASKFSYRIATDLFCEHTKEDITCFAFEQNL</sequence>
<dbReference type="InterPro" id="IPR007284">
    <property type="entry name" value="Ground-like_dom"/>
</dbReference>
<organism evidence="3 4">
    <name type="scientific">Panagrellus redivivus</name>
    <name type="common">Microworm</name>
    <dbReference type="NCBI Taxonomy" id="6233"/>
    <lineage>
        <taxon>Eukaryota</taxon>
        <taxon>Metazoa</taxon>
        <taxon>Ecdysozoa</taxon>
        <taxon>Nematoda</taxon>
        <taxon>Chromadorea</taxon>
        <taxon>Rhabditida</taxon>
        <taxon>Tylenchina</taxon>
        <taxon>Panagrolaimomorpha</taxon>
        <taxon>Panagrolaimoidea</taxon>
        <taxon>Panagrolaimidae</taxon>
        <taxon>Panagrellus</taxon>
    </lineage>
</organism>
<dbReference type="WBParaSite" id="Pan_g13530.t1">
    <property type="protein sequence ID" value="Pan_g13530.t1"/>
    <property type="gene ID" value="Pan_g13530"/>
</dbReference>
<dbReference type="Pfam" id="PF04155">
    <property type="entry name" value="Ground-like"/>
    <property type="match status" value="1"/>
</dbReference>
<feature type="chain" id="PRO_5028942332" evidence="1">
    <location>
        <begin position="21"/>
        <end position="228"/>
    </location>
</feature>
<dbReference type="AlphaFoldDB" id="A0A7E4UW48"/>
<feature type="signal peptide" evidence="1">
    <location>
        <begin position="1"/>
        <end position="20"/>
    </location>
</feature>
<accession>A0A7E4UW48</accession>
<reference evidence="3" key="1">
    <citation type="journal article" date="2013" name="Genetics">
        <title>The draft genome and transcriptome of Panagrellus redivivus are shaped by the harsh demands of a free-living lifestyle.</title>
        <authorList>
            <person name="Srinivasan J."/>
            <person name="Dillman A.R."/>
            <person name="Macchietto M.G."/>
            <person name="Heikkinen L."/>
            <person name="Lakso M."/>
            <person name="Fracchia K.M."/>
            <person name="Antoshechkin I."/>
            <person name="Mortazavi A."/>
            <person name="Wong G."/>
            <person name="Sternberg P.W."/>
        </authorList>
    </citation>
    <scope>NUCLEOTIDE SEQUENCE [LARGE SCALE GENOMIC DNA]</scope>
    <source>
        <strain evidence="3">MT8872</strain>
    </source>
</reference>
<dbReference type="Proteomes" id="UP000492821">
    <property type="component" value="Unassembled WGS sequence"/>
</dbReference>
<keyword evidence="3" id="KW-1185">Reference proteome</keyword>
<evidence type="ECO:0000259" key="2">
    <source>
        <dbReference type="Pfam" id="PF04155"/>
    </source>
</evidence>
<evidence type="ECO:0000256" key="1">
    <source>
        <dbReference type="SAM" id="SignalP"/>
    </source>
</evidence>
<keyword evidence="1" id="KW-0732">Signal</keyword>
<name>A0A7E4UW48_PANRE</name>
<protein>
    <submittedName>
        <fullName evidence="4">Ground-like domain-containing protein</fullName>
    </submittedName>
</protein>
<feature type="domain" description="Ground-like" evidence="2">
    <location>
        <begin position="151"/>
        <end position="224"/>
    </location>
</feature>
<reference evidence="4" key="2">
    <citation type="submission" date="2020-10" db="UniProtKB">
        <authorList>
            <consortium name="WormBaseParasite"/>
        </authorList>
    </citation>
    <scope>IDENTIFICATION</scope>
</reference>
<proteinExistence type="predicted"/>
<evidence type="ECO:0000313" key="3">
    <source>
        <dbReference type="Proteomes" id="UP000492821"/>
    </source>
</evidence>
<evidence type="ECO:0000313" key="4">
    <source>
        <dbReference type="WBParaSite" id="Pan_g13530.t1"/>
    </source>
</evidence>